<proteinExistence type="predicted"/>
<organism evidence="2 3">
    <name type="scientific">Alkalibacillus salilacus</name>
    <dbReference type="NCBI Taxonomy" id="284582"/>
    <lineage>
        <taxon>Bacteria</taxon>
        <taxon>Bacillati</taxon>
        <taxon>Bacillota</taxon>
        <taxon>Bacilli</taxon>
        <taxon>Bacillales</taxon>
        <taxon>Bacillaceae</taxon>
        <taxon>Alkalibacillus</taxon>
    </lineage>
</organism>
<dbReference type="Pfam" id="PF11553">
    <property type="entry name" value="DUF3231"/>
    <property type="match status" value="2"/>
</dbReference>
<evidence type="ECO:0000256" key="1">
    <source>
        <dbReference type="SAM" id="Phobius"/>
    </source>
</evidence>
<evidence type="ECO:0000313" key="2">
    <source>
        <dbReference type="EMBL" id="MDQ0159857.1"/>
    </source>
</evidence>
<dbReference type="Gene3D" id="1.20.1260.10">
    <property type="match status" value="2"/>
</dbReference>
<feature type="transmembrane region" description="Helical" evidence="1">
    <location>
        <begin position="265"/>
        <end position="283"/>
    </location>
</feature>
<protein>
    <recommendedName>
        <fullName evidence="4">DUF3231 family protein</fullName>
    </recommendedName>
</protein>
<reference evidence="2 3" key="1">
    <citation type="submission" date="2023-07" db="EMBL/GenBank/DDBJ databases">
        <title>Genomic Encyclopedia of Type Strains, Phase IV (KMG-IV): sequencing the most valuable type-strain genomes for metagenomic binning, comparative biology and taxonomic classification.</title>
        <authorList>
            <person name="Goeker M."/>
        </authorList>
    </citation>
    <scope>NUCLEOTIDE SEQUENCE [LARGE SCALE GENOMIC DNA]</scope>
    <source>
        <strain evidence="2 3">DSM 16460</strain>
    </source>
</reference>
<dbReference type="InterPro" id="IPR012347">
    <property type="entry name" value="Ferritin-like"/>
</dbReference>
<dbReference type="Proteomes" id="UP001224359">
    <property type="component" value="Unassembled WGS sequence"/>
</dbReference>
<gene>
    <name evidence="2" type="ORF">J2S77_001844</name>
</gene>
<keyword evidence="1" id="KW-0812">Transmembrane</keyword>
<dbReference type="InterPro" id="IPR021617">
    <property type="entry name" value="DUF3231"/>
</dbReference>
<evidence type="ECO:0008006" key="4">
    <source>
        <dbReference type="Google" id="ProtNLM"/>
    </source>
</evidence>
<accession>A0ABT9VG37</accession>
<evidence type="ECO:0000313" key="3">
    <source>
        <dbReference type="Proteomes" id="UP001224359"/>
    </source>
</evidence>
<sequence length="337" mass="38219">MAVDNQNLRLTASEITNLWTAYMNDSGAICQLKYFEEKCEDTDIKPIIQHAIALSQSHLDKITEIFNGDNYPVPYGFKIEEDVDLTAGRLFSDVFVLYYLEHLGILGLNTYSMSLPYSPREDVHTFFSECLAESDQLLKQAKDVLLEKGVYNKGSYLSTPDEVDFVKKQNFLSGYFGDKRPLTGPEITNLNGNYQRNALGTAMLIGFSQVANKKEVREFCVRGKEIAQKHCDIFSSILSESDVNVPSSFETEVTDATTYVFSDKLMMYYTTTLIAVGVAYYGASMSMSPRRDLVVQYDRLLHEILLYAEDGAELMIKHGWLEEPPRALDRDELAKKK</sequence>
<comment type="caution">
    <text evidence="2">The sequence shown here is derived from an EMBL/GenBank/DDBJ whole genome shotgun (WGS) entry which is preliminary data.</text>
</comment>
<keyword evidence="3" id="KW-1185">Reference proteome</keyword>
<name>A0ABT9VG37_9BACI</name>
<keyword evidence="1" id="KW-1133">Transmembrane helix</keyword>
<dbReference type="RefSeq" id="WP_306976657.1">
    <property type="nucleotide sequence ID" value="NZ_JAUSTQ010000007.1"/>
</dbReference>
<dbReference type="EMBL" id="JAUSTQ010000007">
    <property type="protein sequence ID" value="MDQ0159857.1"/>
    <property type="molecule type" value="Genomic_DNA"/>
</dbReference>
<keyword evidence="1" id="KW-0472">Membrane</keyword>